<dbReference type="SUPFAM" id="SSF55681">
    <property type="entry name" value="Class II aaRS and biotin synthetases"/>
    <property type="match status" value="1"/>
</dbReference>
<dbReference type="InterPro" id="IPR033728">
    <property type="entry name" value="ThrRS_core"/>
</dbReference>
<evidence type="ECO:0000256" key="10">
    <source>
        <dbReference type="ARBA" id="ARBA00022917"/>
    </source>
</evidence>
<dbReference type="Pfam" id="PF00587">
    <property type="entry name" value="tRNA-synt_2b"/>
    <property type="match status" value="1"/>
</dbReference>
<dbReference type="InterPro" id="IPR002320">
    <property type="entry name" value="Thr-tRNA-ligase_IIa"/>
</dbReference>
<evidence type="ECO:0000313" key="17">
    <source>
        <dbReference type="Proteomes" id="UP001597216"/>
    </source>
</evidence>
<evidence type="ECO:0000256" key="5">
    <source>
        <dbReference type="ARBA" id="ARBA00022723"/>
    </source>
</evidence>
<dbReference type="InterPro" id="IPR002314">
    <property type="entry name" value="aa-tRNA-synt_IIb"/>
</dbReference>
<evidence type="ECO:0000256" key="1">
    <source>
        <dbReference type="ARBA" id="ARBA00008226"/>
    </source>
</evidence>
<dbReference type="InterPro" id="IPR018163">
    <property type="entry name" value="Thr/Ala-tRNA-synth_IIc_edit"/>
</dbReference>
<evidence type="ECO:0000313" key="16">
    <source>
        <dbReference type="EMBL" id="MFD1191203.1"/>
    </source>
</evidence>
<reference evidence="17" key="1">
    <citation type="journal article" date="2019" name="Int. J. Syst. Evol. Microbiol.">
        <title>The Global Catalogue of Microorganisms (GCM) 10K type strain sequencing project: providing services to taxonomists for standard genome sequencing and annotation.</title>
        <authorList>
            <consortium name="The Broad Institute Genomics Platform"/>
            <consortium name="The Broad Institute Genome Sequencing Center for Infectious Disease"/>
            <person name="Wu L."/>
            <person name="Ma J."/>
        </authorList>
    </citation>
    <scope>NUCLEOTIDE SEQUENCE [LARGE SCALE GENOMIC DNA]</scope>
    <source>
        <strain evidence="17">CCUG 55074</strain>
    </source>
</reference>
<evidence type="ECO:0000256" key="13">
    <source>
        <dbReference type="HAMAP-Rule" id="MF_00184"/>
    </source>
</evidence>
<organism evidence="16 17">
    <name type="scientific">Phenylobacterium conjunctum</name>
    <dbReference type="NCBI Taxonomy" id="1298959"/>
    <lineage>
        <taxon>Bacteria</taxon>
        <taxon>Pseudomonadati</taxon>
        <taxon>Pseudomonadota</taxon>
        <taxon>Alphaproteobacteria</taxon>
        <taxon>Caulobacterales</taxon>
        <taxon>Caulobacteraceae</taxon>
        <taxon>Phenylobacterium</taxon>
    </lineage>
</organism>
<dbReference type="PANTHER" id="PTHR11451">
    <property type="entry name" value="THREONINE-TRNA LIGASE"/>
    <property type="match status" value="1"/>
</dbReference>
<evidence type="ECO:0000256" key="12">
    <source>
        <dbReference type="ARBA" id="ARBA00049515"/>
    </source>
</evidence>
<comment type="cofactor">
    <cofactor evidence="13">
        <name>Zn(2+)</name>
        <dbReference type="ChEBI" id="CHEBI:29105"/>
    </cofactor>
    <text evidence="13">Binds 1 zinc ion per subunit.</text>
</comment>
<evidence type="ECO:0000256" key="11">
    <source>
        <dbReference type="ARBA" id="ARBA00023146"/>
    </source>
</evidence>
<proteinExistence type="inferred from homology"/>
<keyword evidence="5 13" id="KW-0479">Metal-binding</keyword>
<dbReference type="CDD" id="cd00771">
    <property type="entry name" value="ThrRS_core"/>
    <property type="match status" value="1"/>
</dbReference>
<dbReference type="Gene3D" id="3.10.20.30">
    <property type="match status" value="1"/>
</dbReference>
<evidence type="ECO:0000259" key="14">
    <source>
        <dbReference type="PROSITE" id="PS50862"/>
    </source>
</evidence>
<keyword evidence="7 13" id="KW-0862">Zinc</keyword>
<feature type="domain" description="TGS" evidence="15">
    <location>
        <begin position="1"/>
        <end position="61"/>
    </location>
</feature>
<dbReference type="InterPro" id="IPR047246">
    <property type="entry name" value="ThrRS_anticodon"/>
</dbReference>
<keyword evidence="8 13" id="KW-0067">ATP-binding</keyword>
<keyword evidence="2 13" id="KW-0963">Cytoplasm</keyword>
<dbReference type="PROSITE" id="PS50862">
    <property type="entry name" value="AA_TRNA_LIGASE_II"/>
    <property type="match status" value="1"/>
</dbReference>
<comment type="catalytic activity">
    <reaction evidence="12 13">
        <text>tRNA(Thr) + L-threonine + ATP = L-threonyl-tRNA(Thr) + AMP + diphosphate + H(+)</text>
        <dbReference type="Rhea" id="RHEA:24624"/>
        <dbReference type="Rhea" id="RHEA-COMP:9670"/>
        <dbReference type="Rhea" id="RHEA-COMP:9704"/>
        <dbReference type="ChEBI" id="CHEBI:15378"/>
        <dbReference type="ChEBI" id="CHEBI:30616"/>
        <dbReference type="ChEBI" id="CHEBI:33019"/>
        <dbReference type="ChEBI" id="CHEBI:57926"/>
        <dbReference type="ChEBI" id="CHEBI:78442"/>
        <dbReference type="ChEBI" id="CHEBI:78534"/>
        <dbReference type="ChEBI" id="CHEBI:456215"/>
        <dbReference type="EC" id="6.1.1.3"/>
    </reaction>
</comment>
<sequence>MIELIFPDGSKREFAEGASGRDVAASIAKSLEKKALLVKLDGQLLDLDRPLPGGGAFEILTRDSAEALEVIRHDASHVMAEAVQELFPGTQVTIGPAIEDGFYYDFARETPFSLDDLAKIEQRMKEIVDRDEKIVREVWDRDEAISHFKSIGEAYKAEIISDLPADETITVYRQGQWKDLCLGPHLPSTKHVGKAFKLMKLAGAYWRGDHRNAQLQRIYGTAWASEADLEAHLTRLEEAEKRDHRKIGRAMDLFHLQEEGKGMIFWHPKGWTLYRTVEAYMRRRLDEDGYVEVKAPQIMDRVLWEKSGHWQKFGQNMFTCETTEGEILAVKPMNCPGHVQIFNHGQKSYRDLPLRMAEFGACHRYEPSGALHGIMRLRAFTQDDAHIFCREDQIEAESTKFIRLLESVYADCGLELHSVKLALRPELRFGTDEVWDVAEAKLERAALAAGVETVEMLPGEGAFYGPKLEFHLRDAIGRTWQCGTLQLDYVLPERLEAEYVAEDGSKQRPVMLHRAICGSMERFLGVMIENFAGAFPLWLAPTQVVVATITSDADDYAHEVARTLRAAGLRVEIDLRNEKINYKIREHSLAKTPVIAVVGRREAEEGKVALRRLGSDGQNILSLAQAAKTLASEACPPDVARGVAGAAAASATVSAEVMEAG</sequence>
<evidence type="ECO:0000256" key="4">
    <source>
        <dbReference type="ARBA" id="ARBA00022598"/>
    </source>
</evidence>
<keyword evidence="11 13" id="KW-0030">Aminoacyl-tRNA synthetase</keyword>
<name>A0ABW3T315_9CAUL</name>
<gene>
    <name evidence="13 16" type="primary">thrS</name>
    <name evidence="16" type="ORF">ACFQ27_11485</name>
</gene>
<dbReference type="Gene3D" id="3.30.980.10">
    <property type="entry name" value="Threonyl-trna Synthetase, Chain A, domain 2"/>
    <property type="match status" value="1"/>
</dbReference>
<evidence type="ECO:0000259" key="15">
    <source>
        <dbReference type="PROSITE" id="PS51880"/>
    </source>
</evidence>
<dbReference type="EMBL" id="JBHTLQ010000023">
    <property type="protein sequence ID" value="MFD1191203.1"/>
    <property type="molecule type" value="Genomic_DNA"/>
</dbReference>
<keyword evidence="9 13" id="KW-0694">RNA-binding</keyword>
<dbReference type="SUPFAM" id="SSF55186">
    <property type="entry name" value="ThrRS/AlaRS common domain"/>
    <property type="match status" value="1"/>
</dbReference>
<dbReference type="InterPro" id="IPR036621">
    <property type="entry name" value="Anticodon-bd_dom_sf"/>
</dbReference>
<comment type="similarity">
    <text evidence="1 13">Belongs to the class-II aminoacyl-tRNA synthetase family.</text>
</comment>
<comment type="caution">
    <text evidence="13">Lacks conserved residue(s) required for the propagation of feature annotation.</text>
</comment>
<keyword evidence="10 13" id="KW-0648">Protein biosynthesis</keyword>
<evidence type="ECO:0000256" key="7">
    <source>
        <dbReference type="ARBA" id="ARBA00022833"/>
    </source>
</evidence>
<dbReference type="SMART" id="SM00863">
    <property type="entry name" value="tRNA_SAD"/>
    <property type="match status" value="1"/>
</dbReference>
<evidence type="ECO:0000256" key="6">
    <source>
        <dbReference type="ARBA" id="ARBA00022741"/>
    </source>
</evidence>
<keyword evidence="3 13" id="KW-0820">tRNA-binding</keyword>
<accession>A0ABW3T315</accession>
<dbReference type="Pfam" id="PF02824">
    <property type="entry name" value="TGS"/>
    <property type="match status" value="1"/>
</dbReference>
<dbReference type="Gene3D" id="3.40.50.800">
    <property type="entry name" value="Anticodon-binding domain"/>
    <property type="match status" value="1"/>
</dbReference>
<keyword evidence="17" id="KW-1185">Reference proteome</keyword>
<dbReference type="Proteomes" id="UP001597216">
    <property type="component" value="Unassembled WGS sequence"/>
</dbReference>
<keyword evidence="6 13" id="KW-0547">Nucleotide-binding</keyword>
<dbReference type="InterPro" id="IPR012675">
    <property type="entry name" value="Beta-grasp_dom_sf"/>
</dbReference>
<dbReference type="PRINTS" id="PR01047">
    <property type="entry name" value="TRNASYNTHTHR"/>
</dbReference>
<comment type="subunit">
    <text evidence="13">Homodimer.</text>
</comment>
<dbReference type="EC" id="6.1.1.3" evidence="13"/>
<evidence type="ECO:0000256" key="2">
    <source>
        <dbReference type="ARBA" id="ARBA00022490"/>
    </source>
</evidence>
<dbReference type="InterPro" id="IPR004154">
    <property type="entry name" value="Anticodon-bd"/>
</dbReference>
<dbReference type="SUPFAM" id="SSF52954">
    <property type="entry name" value="Class II aaRS ABD-related"/>
    <property type="match status" value="1"/>
</dbReference>
<dbReference type="RefSeq" id="WP_374343105.1">
    <property type="nucleotide sequence ID" value="NZ_JBHTLQ010000023.1"/>
</dbReference>
<keyword evidence="4 13" id="KW-0436">Ligase</keyword>
<dbReference type="Gene3D" id="3.30.930.10">
    <property type="entry name" value="Bira Bifunctional Protein, Domain 2"/>
    <property type="match status" value="1"/>
</dbReference>
<dbReference type="InterPro" id="IPR012947">
    <property type="entry name" value="tRNA_SAD"/>
</dbReference>
<dbReference type="Pfam" id="PF03129">
    <property type="entry name" value="HGTP_anticodon"/>
    <property type="match status" value="1"/>
</dbReference>
<feature type="binding site" evidence="13">
    <location>
        <position position="513"/>
    </location>
    <ligand>
        <name>Zn(2+)</name>
        <dbReference type="ChEBI" id="CHEBI:29105"/>
        <note>catalytic</note>
    </ligand>
</feature>
<dbReference type="InterPro" id="IPR004095">
    <property type="entry name" value="TGS"/>
</dbReference>
<dbReference type="CDD" id="cd01667">
    <property type="entry name" value="TGS_ThrRS"/>
    <property type="match status" value="1"/>
</dbReference>
<dbReference type="InterPro" id="IPR006195">
    <property type="entry name" value="aa-tRNA-synth_II"/>
</dbReference>
<dbReference type="PROSITE" id="PS51880">
    <property type="entry name" value="TGS"/>
    <property type="match status" value="1"/>
</dbReference>
<dbReference type="GO" id="GO:0004829">
    <property type="term" value="F:threonine-tRNA ligase activity"/>
    <property type="evidence" value="ECO:0007669"/>
    <property type="project" value="UniProtKB-EC"/>
</dbReference>
<feature type="binding site" evidence="13">
    <location>
        <position position="335"/>
    </location>
    <ligand>
        <name>Zn(2+)</name>
        <dbReference type="ChEBI" id="CHEBI:29105"/>
        <note>catalytic</note>
    </ligand>
</feature>
<dbReference type="InterPro" id="IPR012676">
    <property type="entry name" value="TGS-like"/>
</dbReference>
<dbReference type="PANTHER" id="PTHR11451:SF44">
    <property type="entry name" value="THREONINE--TRNA LIGASE, CHLOROPLASTIC_MITOCHONDRIAL 2"/>
    <property type="match status" value="1"/>
</dbReference>
<dbReference type="Pfam" id="PF07973">
    <property type="entry name" value="tRNA_SAD"/>
    <property type="match status" value="1"/>
</dbReference>
<dbReference type="HAMAP" id="MF_00184">
    <property type="entry name" value="Thr_tRNA_synth"/>
    <property type="match status" value="1"/>
</dbReference>
<evidence type="ECO:0000256" key="9">
    <source>
        <dbReference type="ARBA" id="ARBA00022884"/>
    </source>
</evidence>
<evidence type="ECO:0000256" key="8">
    <source>
        <dbReference type="ARBA" id="ARBA00022840"/>
    </source>
</evidence>
<protein>
    <recommendedName>
        <fullName evidence="13">Threonine--tRNA ligase</fullName>
        <ecNumber evidence="13">6.1.1.3</ecNumber>
    </recommendedName>
    <alternativeName>
        <fullName evidence="13">Threonyl-tRNA synthetase</fullName>
        <shortName evidence="13">ThrRS</shortName>
    </alternativeName>
</protein>
<feature type="domain" description="Aminoacyl-transfer RNA synthetases class-II family profile" evidence="14">
    <location>
        <begin position="262"/>
        <end position="536"/>
    </location>
</feature>
<dbReference type="NCBIfam" id="TIGR00418">
    <property type="entry name" value="thrS"/>
    <property type="match status" value="1"/>
</dbReference>
<dbReference type="CDD" id="cd00860">
    <property type="entry name" value="ThrRS_anticodon"/>
    <property type="match status" value="1"/>
</dbReference>
<feature type="binding site" evidence="13">
    <location>
        <position position="386"/>
    </location>
    <ligand>
        <name>Zn(2+)</name>
        <dbReference type="ChEBI" id="CHEBI:29105"/>
        <note>catalytic</note>
    </ligand>
</feature>
<evidence type="ECO:0000256" key="3">
    <source>
        <dbReference type="ARBA" id="ARBA00022555"/>
    </source>
</evidence>
<dbReference type="Gene3D" id="3.30.54.20">
    <property type="match status" value="1"/>
</dbReference>
<comment type="caution">
    <text evidence="16">The sequence shown here is derived from an EMBL/GenBank/DDBJ whole genome shotgun (WGS) entry which is preliminary data.</text>
</comment>
<comment type="subcellular location">
    <subcellularLocation>
        <location evidence="13">Cytoplasm</location>
    </subcellularLocation>
</comment>
<dbReference type="SUPFAM" id="SSF81271">
    <property type="entry name" value="TGS-like"/>
    <property type="match status" value="1"/>
</dbReference>
<dbReference type="InterPro" id="IPR045864">
    <property type="entry name" value="aa-tRNA-synth_II/BPL/LPL"/>
</dbReference>